<dbReference type="Pfam" id="PF10551">
    <property type="entry name" value="MULE"/>
    <property type="match status" value="1"/>
</dbReference>
<dbReference type="Pfam" id="PF03108">
    <property type="entry name" value="DBD_Tnp_Mut"/>
    <property type="match status" value="1"/>
</dbReference>
<feature type="compositionally biased region" description="Basic residues" evidence="5">
    <location>
        <begin position="420"/>
        <end position="429"/>
    </location>
</feature>
<dbReference type="AlphaFoldDB" id="A0A6P8E7M8"/>
<accession>A0A6P8E7M8</accession>
<evidence type="ECO:0000256" key="4">
    <source>
        <dbReference type="PROSITE-ProRule" id="PRU00325"/>
    </source>
</evidence>
<dbReference type="GO" id="GO:0008270">
    <property type="term" value="F:zinc ion binding"/>
    <property type="evidence" value="ECO:0007669"/>
    <property type="project" value="UniProtKB-KW"/>
</dbReference>
<dbReference type="InterPro" id="IPR004332">
    <property type="entry name" value="Transposase_MuDR"/>
</dbReference>
<dbReference type="PANTHER" id="PTHR31973:SF187">
    <property type="entry name" value="MUTATOR TRANSPOSASE MUDRA PROTEIN"/>
    <property type="match status" value="1"/>
</dbReference>
<evidence type="ECO:0000313" key="7">
    <source>
        <dbReference type="Proteomes" id="UP000515151"/>
    </source>
</evidence>
<keyword evidence="7" id="KW-1185">Reference proteome</keyword>
<dbReference type="InterPro" id="IPR018289">
    <property type="entry name" value="MULE_transposase_dom"/>
</dbReference>
<dbReference type="InterPro" id="IPR007527">
    <property type="entry name" value="Znf_SWIM"/>
</dbReference>
<organism evidence="7 8">
    <name type="scientific">Punica granatum</name>
    <name type="common">Pomegranate</name>
    <dbReference type="NCBI Taxonomy" id="22663"/>
    <lineage>
        <taxon>Eukaryota</taxon>
        <taxon>Viridiplantae</taxon>
        <taxon>Streptophyta</taxon>
        <taxon>Embryophyta</taxon>
        <taxon>Tracheophyta</taxon>
        <taxon>Spermatophyta</taxon>
        <taxon>Magnoliopsida</taxon>
        <taxon>eudicotyledons</taxon>
        <taxon>Gunneridae</taxon>
        <taxon>Pentapetalae</taxon>
        <taxon>rosids</taxon>
        <taxon>malvids</taxon>
        <taxon>Myrtales</taxon>
        <taxon>Lythraceae</taxon>
        <taxon>Punica</taxon>
    </lineage>
</organism>
<evidence type="ECO:0000256" key="3">
    <source>
        <dbReference type="ARBA" id="ARBA00022833"/>
    </source>
</evidence>
<keyword evidence="3" id="KW-0862">Zinc</keyword>
<evidence type="ECO:0000259" key="6">
    <source>
        <dbReference type="PROSITE" id="PS50966"/>
    </source>
</evidence>
<feature type="region of interest" description="Disordered" evidence="5">
    <location>
        <begin position="405"/>
        <end position="429"/>
    </location>
</feature>
<evidence type="ECO:0000256" key="1">
    <source>
        <dbReference type="ARBA" id="ARBA00022723"/>
    </source>
</evidence>
<keyword evidence="2 4" id="KW-0863">Zinc-finger</keyword>
<reference evidence="8" key="2">
    <citation type="submission" date="2025-08" db="UniProtKB">
        <authorList>
            <consortium name="RefSeq"/>
        </authorList>
    </citation>
    <scope>IDENTIFICATION</scope>
    <source>
        <tissue evidence="8">Leaf</tissue>
    </source>
</reference>
<sequence length="429" mass="50167">MFKKAVTDYNIAIGRVFKFVKNDNKRVRAKCRSEGCKWEIFCSWSNEVKTFKIKKFVEPHTCARGFKNKQANKKWLAAQLVDKLRSYLTMSAHDAFEWFKRYRDIHVYDYQIYRAMSVARKIVEGFERLQYQKLWDYCKELRRRNPNSTFGLTVDRPTLELPPTFDRLYICFNANVHGFKEGCRPLIGLDGCFLKGYYGGQLLSAVAQDGNQHFYVIAIAVVAQENRDTWSWFLSNLLGDIGQYSDNGWNFISDQQKFNSKIVKFKGKPIITILEEIRCYLMGKMNKHRLKANSFVGPICPVAQSRLDKSRKDSSYWTPEWVGDADGYKFQVWKRPQCKVVDLGVGTCSCRMWQLTGIPCAHAIACMAYNNLEPEKYVHSWYSTERWRATYVPYIEPITGESDWHQTELSPIEPPAFKRPAGRPKQRRR</sequence>
<dbReference type="GeneID" id="116212068"/>
<feature type="domain" description="SWIM-type" evidence="6">
    <location>
        <begin position="339"/>
        <end position="371"/>
    </location>
</feature>
<evidence type="ECO:0000313" key="8">
    <source>
        <dbReference type="RefSeq" id="XP_031402519.1"/>
    </source>
</evidence>
<dbReference type="PROSITE" id="PS50966">
    <property type="entry name" value="ZF_SWIM"/>
    <property type="match status" value="1"/>
</dbReference>
<dbReference type="Proteomes" id="UP000515151">
    <property type="component" value="Chromosome 6"/>
</dbReference>
<dbReference type="InterPro" id="IPR006564">
    <property type="entry name" value="Znf_PMZ"/>
</dbReference>
<gene>
    <name evidence="8" type="primary">LOC116212068</name>
</gene>
<dbReference type="OrthoDB" id="1683089at2759"/>
<dbReference type="RefSeq" id="XP_031402519.1">
    <property type="nucleotide sequence ID" value="XM_031546659.1"/>
</dbReference>
<evidence type="ECO:0000256" key="5">
    <source>
        <dbReference type="SAM" id="MobiDB-lite"/>
    </source>
</evidence>
<protein>
    <submittedName>
        <fullName evidence="8">Uncharacterized protein LOC116212068</fullName>
    </submittedName>
</protein>
<reference evidence="7" key="1">
    <citation type="journal article" date="2020" name="Plant Biotechnol. J.">
        <title>The pomegranate (Punica granatum L.) draft genome dissects genetic divergence between soft- and hard-seeded cultivars.</title>
        <authorList>
            <person name="Luo X."/>
            <person name="Li H."/>
            <person name="Wu Z."/>
            <person name="Yao W."/>
            <person name="Zhao P."/>
            <person name="Cao D."/>
            <person name="Yu H."/>
            <person name="Li K."/>
            <person name="Poudel K."/>
            <person name="Zhao D."/>
            <person name="Zhang F."/>
            <person name="Xia X."/>
            <person name="Chen L."/>
            <person name="Wang Q."/>
            <person name="Jing D."/>
            <person name="Cao S."/>
        </authorList>
    </citation>
    <scope>NUCLEOTIDE SEQUENCE [LARGE SCALE GENOMIC DNA]</scope>
    <source>
        <strain evidence="7">cv. Tunisia</strain>
    </source>
</reference>
<evidence type="ECO:0000256" key="2">
    <source>
        <dbReference type="ARBA" id="ARBA00022771"/>
    </source>
</evidence>
<dbReference type="Pfam" id="PF04434">
    <property type="entry name" value="SWIM"/>
    <property type="match status" value="1"/>
</dbReference>
<proteinExistence type="predicted"/>
<keyword evidence="1" id="KW-0479">Metal-binding</keyword>
<dbReference type="SMART" id="SM00575">
    <property type="entry name" value="ZnF_PMZ"/>
    <property type="match status" value="1"/>
</dbReference>
<name>A0A6P8E7M8_PUNGR</name>
<dbReference type="PANTHER" id="PTHR31973">
    <property type="entry name" value="POLYPROTEIN, PUTATIVE-RELATED"/>
    <property type="match status" value="1"/>
</dbReference>